<keyword evidence="4" id="KW-1185">Reference proteome</keyword>
<reference evidence="3" key="1">
    <citation type="submission" date="2023-08" db="EMBL/GenBank/DDBJ databases">
        <authorList>
            <person name="Audoor S."/>
            <person name="Bilcke G."/>
        </authorList>
    </citation>
    <scope>NUCLEOTIDE SEQUENCE</scope>
</reference>
<feature type="domain" description="At2g23090-like zinc-binding" evidence="2">
    <location>
        <begin position="40"/>
        <end position="74"/>
    </location>
</feature>
<dbReference type="SUPFAM" id="SSF118359">
    <property type="entry name" value="Expressed protein At2g23090/F21P24.15"/>
    <property type="match status" value="1"/>
</dbReference>
<dbReference type="AlphaFoldDB" id="A0AAD2FPH7"/>
<comment type="caution">
    <text evidence="3">The sequence shown here is derived from an EMBL/GenBank/DDBJ whole genome shotgun (WGS) entry which is preliminary data.</text>
</comment>
<gene>
    <name evidence="3" type="ORF">CYCCA115_LOCUS11678</name>
</gene>
<evidence type="ECO:0000256" key="1">
    <source>
        <dbReference type="SAM" id="MobiDB-lite"/>
    </source>
</evidence>
<feature type="region of interest" description="Disordered" evidence="1">
    <location>
        <begin position="87"/>
        <end position="130"/>
    </location>
</feature>
<feature type="region of interest" description="Disordered" evidence="1">
    <location>
        <begin position="1"/>
        <end position="33"/>
    </location>
</feature>
<evidence type="ECO:0000313" key="3">
    <source>
        <dbReference type="EMBL" id="CAJ1948561.1"/>
    </source>
</evidence>
<evidence type="ECO:0000259" key="2">
    <source>
        <dbReference type="Pfam" id="PF12907"/>
    </source>
</evidence>
<name>A0AAD2FPH7_9STRA</name>
<proteinExistence type="predicted"/>
<dbReference type="Proteomes" id="UP001295423">
    <property type="component" value="Unassembled WGS sequence"/>
</dbReference>
<evidence type="ECO:0000313" key="4">
    <source>
        <dbReference type="Proteomes" id="UP001295423"/>
    </source>
</evidence>
<dbReference type="Gene3D" id="4.10.1050.10">
    <property type="entry name" value="At2g23090-like"/>
    <property type="match status" value="1"/>
</dbReference>
<dbReference type="InterPro" id="IPR039438">
    <property type="entry name" value="At2g23090-like_Znf"/>
</dbReference>
<organism evidence="3 4">
    <name type="scientific">Cylindrotheca closterium</name>
    <dbReference type="NCBI Taxonomy" id="2856"/>
    <lineage>
        <taxon>Eukaryota</taxon>
        <taxon>Sar</taxon>
        <taxon>Stramenopiles</taxon>
        <taxon>Ochrophyta</taxon>
        <taxon>Bacillariophyta</taxon>
        <taxon>Bacillariophyceae</taxon>
        <taxon>Bacillariophycidae</taxon>
        <taxon>Bacillariales</taxon>
        <taxon>Bacillariaceae</taxon>
        <taxon>Cylindrotheca</taxon>
    </lineage>
</organism>
<protein>
    <recommendedName>
        <fullName evidence="2">At2g23090-like zinc-binding domain-containing protein</fullName>
    </recommendedName>
</protein>
<dbReference type="Pfam" id="PF12907">
    <property type="entry name" value="zf-met2"/>
    <property type="match status" value="1"/>
</dbReference>
<sequence>MPESNKQAKRRQQKANREAGIGDEQGRMVRQKDPPKLINCTICQLAMKVTKTNTEITQHSESKHGKSIEECFPGATEGAAELVAAAASNKSGGGSTSNGPTKAEKKKKAAAGLDDLLNAGLSTKKKGNKK</sequence>
<dbReference type="InterPro" id="IPR026939">
    <property type="entry name" value="ZNF706/At2g23090_sf"/>
</dbReference>
<dbReference type="EMBL" id="CAKOGP040001747">
    <property type="protein sequence ID" value="CAJ1948561.1"/>
    <property type="molecule type" value="Genomic_DNA"/>
</dbReference>
<feature type="compositionally biased region" description="Low complexity" evidence="1">
    <location>
        <begin position="110"/>
        <end position="121"/>
    </location>
</feature>
<feature type="compositionally biased region" description="Basic and acidic residues" evidence="1">
    <location>
        <begin position="24"/>
        <end position="33"/>
    </location>
</feature>
<accession>A0AAD2FPH7</accession>